<dbReference type="GO" id="GO:0016757">
    <property type="term" value="F:glycosyltransferase activity"/>
    <property type="evidence" value="ECO:0007669"/>
    <property type="project" value="UniProtKB-KW"/>
</dbReference>
<dbReference type="Pfam" id="PF13439">
    <property type="entry name" value="Glyco_transf_4"/>
    <property type="match status" value="1"/>
</dbReference>
<dbReference type="CDD" id="cd03801">
    <property type="entry name" value="GT4_PimA-like"/>
    <property type="match status" value="1"/>
</dbReference>
<dbReference type="Proteomes" id="UP000216533">
    <property type="component" value="Unassembled WGS sequence"/>
</dbReference>
<dbReference type="GO" id="GO:1901137">
    <property type="term" value="P:carbohydrate derivative biosynthetic process"/>
    <property type="evidence" value="ECO:0007669"/>
    <property type="project" value="UniProtKB-ARBA"/>
</dbReference>
<feature type="region of interest" description="Disordered" evidence="3">
    <location>
        <begin position="1"/>
        <end position="24"/>
    </location>
</feature>
<dbReference type="EMBL" id="NMVI01000025">
    <property type="protein sequence ID" value="OYN85251.1"/>
    <property type="molecule type" value="Genomic_DNA"/>
</dbReference>
<feature type="domain" description="Glycosyltransferase subfamily 4-like N-terminal" evidence="4">
    <location>
        <begin position="41"/>
        <end position="235"/>
    </location>
</feature>
<name>A0A255E2Q0_9ACTN</name>
<dbReference type="AlphaFoldDB" id="A0A255E2Q0"/>
<dbReference type="InterPro" id="IPR050194">
    <property type="entry name" value="Glycosyltransferase_grp1"/>
</dbReference>
<protein>
    <recommendedName>
        <fullName evidence="4">Glycosyltransferase subfamily 4-like N-terminal domain-containing protein</fullName>
    </recommendedName>
</protein>
<dbReference type="Gene3D" id="3.40.50.2000">
    <property type="entry name" value="Glycogen Phosphorylase B"/>
    <property type="match status" value="2"/>
</dbReference>
<reference evidence="5 6" key="1">
    <citation type="submission" date="2017-07" db="EMBL/GenBank/DDBJ databases">
        <title>Draft whole genome sequences of clinical Proprionibacteriaceae strains.</title>
        <authorList>
            <person name="Bernier A.-M."/>
            <person name="Bernard K."/>
            <person name="Domingo M.-C."/>
        </authorList>
    </citation>
    <scope>NUCLEOTIDE SEQUENCE [LARGE SCALE GENOMIC DNA]</scope>
    <source>
        <strain evidence="5 6">NML 160184</strain>
    </source>
</reference>
<evidence type="ECO:0000259" key="4">
    <source>
        <dbReference type="Pfam" id="PF13439"/>
    </source>
</evidence>
<organism evidence="5 6">
    <name type="scientific">Parenemella sanctibonifatiensis</name>
    <dbReference type="NCBI Taxonomy" id="2016505"/>
    <lineage>
        <taxon>Bacteria</taxon>
        <taxon>Bacillati</taxon>
        <taxon>Actinomycetota</taxon>
        <taxon>Actinomycetes</taxon>
        <taxon>Propionibacteriales</taxon>
        <taxon>Propionibacteriaceae</taxon>
        <taxon>Parenemella</taxon>
    </lineage>
</organism>
<evidence type="ECO:0000256" key="3">
    <source>
        <dbReference type="SAM" id="MobiDB-lite"/>
    </source>
</evidence>
<evidence type="ECO:0000313" key="5">
    <source>
        <dbReference type="EMBL" id="OYN85251.1"/>
    </source>
</evidence>
<keyword evidence="2" id="KW-0808">Transferase</keyword>
<gene>
    <name evidence="5" type="ORF">CGZ92_10610</name>
</gene>
<dbReference type="InterPro" id="IPR028098">
    <property type="entry name" value="Glyco_trans_4-like_N"/>
</dbReference>
<dbReference type="SUPFAM" id="SSF53756">
    <property type="entry name" value="UDP-Glycosyltransferase/glycogen phosphorylase"/>
    <property type="match status" value="1"/>
</dbReference>
<evidence type="ECO:0000256" key="1">
    <source>
        <dbReference type="ARBA" id="ARBA00022676"/>
    </source>
</evidence>
<keyword evidence="1" id="KW-0328">Glycosyltransferase</keyword>
<comment type="caution">
    <text evidence="5">The sequence shown here is derived from an EMBL/GenBank/DDBJ whole genome shotgun (WGS) entry which is preliminary data.</text>
</comment>
<dbReference type="PANTHER" id="PTHR45947">
    <property type="entry name" value="SULFOQUINOVOSYL TRANSFERASE SQD2"/>
    <property type="match status" value="1"/>
</dbReference>
<evidence type="ECO:0000313" key="6">
    <source>
        <dbReference type="Proteomes" id="UP000216533"/>
    </source>
</evidence>
<sequence length="433" mass="46099">MRWNAMQAVSTSLPRRNRPMLSDPPPARVALVSDYTLDTLGGAEHAFGQAALALAEAGHPVLVASPASARLAKLGAYPGVTAVGTPILGRLPHLQMPVARRSRRLVSIMVGLLRRSRTQVVHLHSEFGLAAAAIAAARQLHLPVLQTVHTFFWQTTLPVQKALAATAGSLHPALTGLRFPAYQDWRGLAERPGDAAMRGMTLSVARRVDRVISPSAHQAGRLRDCGIDHVDVIPNAGPGLPEAAPVDGVEGPLRVVWIGRLCPEKQILFFLGAVRSAQAELGPGRIEVEVIGDGDLRGQVQQLAGSTPGVSVLGPLPREEVIARLAGSHLSAMTSRGWDNQPMTVAESIRALRPVLYRDPALVEGLAGPDGAGIPAFGDQRAYAAALIDLARHPERVVAASRAALVAREEFSTPTHVQRLRASYRLAQEGPLQ</sequence>
<evidence type="ECO:0000256" key="2">
    <source>
        <dbReference type="ARBA" id="ARBA00022679"/>
    </source>
</evidence>
<accession>A0A255E2Q0</accession>
<dbReference type="PANTHER" id="PTHR45947:SF13">
    <property type="entry name" value="TRANSFERASE"/>
    <property type="match status" value="1"/>
</dbReference>
<proteinExistence type="predicted"/>